<proteinExistence type="predicted"/>
<gene>
    <name evidence="1" type="ORF">SMTD_LOCUS18011</name>
</gene>
<evidence type="ECO:0000313" key="1">
    <source>
        <dbReference type="EMBL" id="VDP75901.1"/>
    </source>
</evidence>
<keyword evidence="2" id="KW-1185">Reference proteome</keyword>
<accession>A0A183PUH5</accession>
<dbReference type="Proteomes" id="UP000269396">
    <property type="component" value="Unassembled WGS sequence"/>
</dbReference>
<sequence length="68" mass="7989">MFRYVLNPIVIYTILLVENTKLNYMVTLNPQLSITMLLNSIESVTTEYSYHPLELVGRKVDKLTHYIK</sequence>
<evidence type="ECO:0000313" key="2">
    <source>
        <dbReference type="Proteomes" id="UP000269396"/>
    </source>
</evidence>
<dbReference type="AlphaFoldDB" id="A0A183PUH5"/>
<name>A0A183PUH5_9TREM</name>
<dbReference type="EMBL" id="UZAL01039709">
    <property type="protein sequence ID" value="VDP75901.1"/>
    <property type="molecule type" value="Genomic_DNA"/>
</dbReference>
<protein>
    <submittedName>
        <fullName evidence="1">Uncharacterized protein</fullName>
    </submittedName>
</protein>
<reference evidence="1 2" key="1">
    <citation type="submission" date="2018-11" db="EMBL/GenBank/DDBJ databases">
        <authorList>
            <consortium name="Pathogen Informatics"/>
        </authorList>
    </citation>
    <scope>NUCLEOTIDE SEQUENCE [LARGE SCALE GENOMIC DNA]</scope>
    <source>
        <strain>Denwood</strain>
        <strain evidence="2">Zambia</strain>
    </source>
</reference>
<organism evidence="1 2">
    <name type="scientific">Schistosoma mattheei</name>
    <dbReference type="NCBI Taxonomy" id="31246"/>
    <lineage>
        <taxon>Eukaryota</taxon>
        <taxon>Metazoa</taxon>
        <taxon>Spiralia</taxon>
        <taxon>Lophotrochozoa</taxon>
        <taxon>Platyhelminthes</taxon>
        <taxon>Trematoda</taxon>
        <taxon>Digenea</taxon>
        <taxon>Strigeidida</taxon>
        <taxon>Schistosomatoidea</taxon>
        <taxon>Schistosomatidae</taxon>
        <taxon>Schistosoma</taxon>
    </lineage>
</organism>